<keyword evidence="1" id="KW-1133">Transmembrane helix</keyword>
<dbReference type="RefSeq" id="XP_011778990.1">
    <property type="nucleotide sequence ID" value="XM_011780688.1"/>
</dbReference>
<reference evidence="3" key="1">
    <citation type="journal article" date="2010" name="PLoS Negl. Trop. Dis.">
        <title>The genome sequence of Trypanosoma brucei gambiense, causative agent of chronic human african trypanosomiasis.</title>
        <authorList>
            <person name="Jackson A.P."/>
            <person name="Sanders M."/>
            <person name="Berry A."/>
            <person name="McQuillan J."/>
            <person name="Aslett M.A."/>
            <person name="Quail M.A."/>
            <person name="Chukualim B."/>
            <person name="Capewell P."/>
            <person name="MacLeod A."/>
            <person name="Melville S.E."/>
            <person name="Gibson W."/>
            <person name="Barry J.D."/>
            <person name="Berriman M."/>
            <person name="Hertz-Fowler C."/>
        </authorList>
    </citation>
    <scope>NUCLEOTIDE SEQUENCE [LARGE SCALE GENOMIC DNA]</scope>
    <source>
        <strain evidence="3">MHOM/CI/86/DAL972</strain>
    </source>
</reference>
<feature type="transmembrane region" description="Helical" evidence="1">
    <location>
        <begin position="109"/>
        <end position="128"/>
    </location>
</feature>
<accession>D0A0G8</accession>
<keyword evidence="1" id="KW-0472">Membrane</keyword>
<dbReference type="Proteomes" id="UP000002316">
    <property type="component" value="Chromosome 10"/>
</dbReference>
<dbReference type="EMBL" id="FN554973">
    <property type="protein sequence ID" value="CBH16726.1"/>
    <property type="molecule type" value="Genomic_DNA"/>
</dbReference>
<dbReference type="GeneID" id="23865075"/>
<keyword evidence="1" id="KW-0812">Transmembrane</keyword>
<evidence type="ECO:0000313" key="2">
    <source>
        <dbReference type="EMBL" id="CBH16726.1"/>
    </source>
</evidence>
<gene>
    <name evidence="2" type="ORF">TbgDal_X18290</name>
</gene>
<name>D0A0G8_TRYB9</name>
<sequence length="152" mass="17199">MVISVYANRETTTTLFSPPSVMRNVSTCTHTTCPPLKLRHFIGIINEFDSTHSCTSFLNPSITGAQHVVTVTVIGIVIVRSWHQSHSKGLHRLLAMVLKIHTHTQYINIYIYICTLCYTCSFLPPSLLHKHQRKQLLMICSTLPPPLQSFIL</sequence>
<evidence type="ECO:0000256" key="1">
    <source>
        <dbReference type="SAM" id="Phobius"/>
    </source>
</evidence>
<evidence type="ECO:0000313" key="3">
    <source>
        <dbReference type="Proteomes" id="UP000002316"/>
    </source>
</evidence>
<organism evidence="2 3">
    <name type="scientific">Trypanosoma brucei gambiense (strain MHOM/CI/86/DAL972)</name>
    <dbReference type="NCBI Taxonomy" id="679716"/>
    <lineage>
        <taxon>Eukaryota</taxon>
        <taxon>Discoba</taxon>
        <taxon>Euglenozoa</taxon>
        <taxon>Kinetoplastea</taxon>
        <taxon>Metakinetoplastina</taxon>
        <taxon>Trypanosomatida</taxon>
        <taxon>Trypanosomatidae</taxon>
        <taxon>Trypanosoma</taxon>
    </lineage>
</organism>
<protein>
    <submittedName>
        <fullName evidence="2">Uncharacterized protein</fullName>
    </submittedName>
</protein>
<dbReference type="KEGG" id="tbg:TbgDal_X18290"/>
<proteinExistence type="predicted"/>
<dbReference type="AlphaFoldDB" id="D0A0G8"/>